<dbReference type="InterPro" id="IPR013381">
    <property type="entry name" value="CRISPR-assoc_prot_Cse1"/>
</dbReference>
<dbReference type="Proteomes" id="UP000587002">
    <property type="component" value="Unassembled WGS sequence"/>
</dbReference>
<evidence type="ECO:0000313" key="2">
    <source>
        <dbReference type="Proteomes" id="UP000587002"/>
    </source>
</evidence>
<accession>A0A853AMQ9</accession>
<dbReference type="NCBIfam" id="TIGR02547">
    <property type="entry name" value="casA_cse1"/>
    <property type="match status" value="1"/>
</dbReference>
<reference evidence="1 2" key="1">
    <citation type="submission" date="2020-07" db="EMBL/GenBank/DDBJ databases">
        <title>Sequencing the genomes of 1000 actinobacteria strains.</title>
        <authorList>
            <person name="Klenk H.-P."/>
        </authorList>
    </citation>
    <scope>NUCLEOTIDE SEQUENCE [LARGE SCALE GENOMIC DNA]</scope>
    <source>
        <strain evidence="1 2">DSM 44065</strain>
    </source>
</reference>
<dbReference type="EMBL" id="JACCFJ010000001">
    <property type="protein sequence ID" value="NYI83563.1"/>
    <property type="molecule type" value="Genomic_DNA"/>
</dbReference>
<sequence length="543" mass="60488">MTTPSFDLTTERWIPVIRCDGRPDTVSLRDVFLQAHELRWLAAEAASMTAALHRLLLAVLHRAVGGPTTSERWRELWTAPALPADQVHHYLDAHADEFDLFDAQRPFLQCPELGKLEARSAAQLVHFRSAGSNGTLFDQTTAADTLILSPGEAARWLVTVQSYDPGGTKTAFTKTKTSQAGLCNRFGVVLVEGSTLKETLLLNTCLYDPANDLPWSSAHEDRPAWEAAPPGPEPSERLPYGWLDLLTWPTRRVLLRPTGDGTAVDGVAITPGTALKGDELYRAELMAAFEHRASKKKDDAGSWNPVRLHELRGVWRHAREMLLVDDEQRHQRPRVLDHVAEQVEEGTLPRDAVFTIRVFGQQLDDSGGGSVYTWLEEQVPAPAALLNARNPEIGGVLGSCVALADELGDALLRLAENCRAAFRAEHEAKEKRNAKHNFGLTQDYWPHLPAPFAELLLDLGRAVNVGTSPKASVLEWKHITCDIARRAAGRLVTQLQERQGRHLYEFAGAHEEFERNVSKQRRIFDDRVTAFLPQHGVDDDERE</sequence>
<proteinExistence type="predicted"/>
<evidence type="ECO:0000313" key="1">
    <source>
        <dbReference type="EMBL" id="NYI83563.1"/>
    </source>
</evidence>
<dbReference type="RefSeq" id="WP_179720132.1">
    <property type="nucleotide sequence ID" value="NZ_BAABFH010000001.1"/>
</dbReference>
<comment type="caution">
    <text evidence="1">The sequence shown here is derived from an EMBL/GenBank/DDBJ whole genome shotgun (WGS) entry which is preliminary data.</text>
</comment>
<keyword evidence="2" id="KW-1185">Reference proteome</keyword>
<name>A0A853AMQ9_9PSEU</name>
<dbReference type="Gene3D" id="1.10.132.100">
    <property type="match status" value="1"/>
</dbReference>
<dbReference type="Pfam" id="PF09481">
    <property type="entry name" value="CRISPR_Cse1"/>
    <property type="match status" value="1"/>
</dbReference>
<protein>
    <submittedName>
        <fullName evidence="1">CRISPR system Cascade subunit CasA</fullName>
    </submittedName>
</protein>
<dbReference type="AlphaFoldDB" id="A0A853AMQ9"/>
<organism evidence="1 2">
    <name type="scientific">Saccharopolyspora hordei</name>
    <dbReference type="NCBI Taxonomy" id="1838"/>
    <lineage>
        <taxon>Bacteria</taxon>
        <taxon>Bacillati</taxon>
        <taxon>Actinomycetota</taxon>
        <taxon>Actinomycetes</taxon>
        <taxon>Pseudonocardiales</taxon>
        <taxon>Pseudonocardiaceae</taxon>
        <taxon>Saccharopolyspora</taxon>
    </lineage>
</organism>
<gene>
    <name evidence="1" type="ORF">HNR68_002193</name>
</gene>